<gene>
    <name evidence="2" type="ordered locus">MTR_7g069830</name>
</gene>
<accession>G7KT62</accession>
<dbReference type="EnsemblPlants" id="AES79563">
    <property type="protein sequence ID" value="AES79563"/>
    <property type="gene ID" value="MTR_7g069830"/>
</dbReference>
<dbReference type="HOGENOM" id="CLU_2691536_0_0_1"/>
<keyword evidence="4" id="KW-1185">Reference proteome</keyword>
<protein>
    <submittedName>
        <fullName evidence="2">Transmembrane protein, putative</fullName>
    </submittedName>
</protein>
<dbReference type="PaxDb" id="3880-AES79563"/>
<reference evidence="2 4" key="1">
    <citation type="journal article" date="2011" name="Nature">
        <title>The Medicago genome provides insight into the evolution of rhizobial symbioses.</title>
        <authorList>
            <person name="Young N.D."/>
            <person name="Debelle F."/>
            <person name="Oldroyd G.E."/>
            <person name="Geurts R."/>
            <person name="Cannon S.B."/>
            <person name="Udvardi M.K."/>
            <person name="Benedito V.A."/>
            <person name="Mayer K.F."/>
            <person name="Gouzy J."/>
            <person name="Schoof H."/>
            <person name="Van de Peer Y."/>
            <person name="Proost S."/>
            <person name="Cook D.R."/>
            <person name="Meyers B.C."/>
            <person name="Spannagl M."/>
            <person name="Cheung F."/>
            <person name="De Mita S."/>
            <person name="Krishnakumar V."/>
            <person name="Gundlach H."/>
            <person name="Zhou S."/>
            <person name="Mudge J."/>
            <person name="Bharti A.K."/>
            <person name="Murray J.D."/>
            <person name="Naoumkina M.A."/>
            <person name="Rosen B."/>
            <person name="Silverstein K.A."/>
            <person name="Tang H."/>
            <person name="Rombauts S."/>
            <person name="Zhao P.X."/>
            <person name="Zhou P."/>
            <person name="Barbe V."/>
            <person name="Bardou P."/>
            <person name="Bechner M."/>
            <person name="Bellec A."/>
            <person name="Berger A."/>
            <person name="Berges H."/>
            <person name="Bidwell S."/>
            <person name="Bisseling T."/>
            <person name="Choisne N."/>
            <person name="Couloux A."/>
            <person name="Denny R."/>
            <person name="Deshpande S."/>
            <person name="Dai X."/>
            <person name="Doyle J.J."/>
            <person name="Dudez A.M."/>
            <person name="Farmer A.D."/>
            <person name="Fouteau S."/>
            <person name="Franken C."/>
            <person name="Gibelin C."/>
            <person name="Gish J."/>
            <person name="Goldstein S."/>
            <person name="Gonzalez A.J."/>
            <person name="Green P.J."/>
            <person name="Hallab A."/>
            <person name="Hartog M."/>
            <person name="Hua A."/>
            <person name="Humphray S.J."/>
            <person name="Jeong D.H."/>
            <person name="Jing Y."/>
            <person name="Jocker A."/>
            <person name="Kenton S.M."/>
            <person name="Kim D.J."/>
            <person name="Klee K."/>
            <person name="Lai H."/>
            <person name="Lang C."/>
            <person name="Lin S."/>
            <person name="Macmil S.L."/>
            <person name="Magdelenat G."/>
            <person name="Matthews L."/>
            <person name="McCorrison J."/>
            <person name="Monaghan E.L."/>
            <person name="Mun J.H."/>
            <person name="Najar F.Z."/>
            <person name="Nicholson C."/>
            <person name="Noirot C."/>
            <person name="O'Bleness M."/>
            <person name="Paule C.R."/>
            <person name="Poulain J."/>
            <person name="Prion F."/>
            <person name="Qin B."/>
            <person name="Qu C."/>
            <person name="Retzel E.F."/>
            <person name="Riddle C."/>
            <person name="Sallet E."/>
            <person name="Samain S."/>
            <person name="Samson N."/>
            <person name="Sanders I."/>
            <person name="Saurat O."/>
            <person name="Scarpelli C."/>
            <person name="Schiex T."/>
            <person name="Segurens B."/>
            <person name="Severin A.J."/>
            <person name="Sherrier D.J."/>
            <person name="Shi R."/>
            <person name="Sims S."/>
            <person name="Singer S.R."/>
            <person name="Sinharoy S."/>
            <person name="Sterck L."/>
            <person name="Viollet A."/>
            <person name="Wang B.B."/>
            <person name="Wang K."/>
            <person name="Wang M."/>
            <person name="Wang X."/>
            <person name="Warfsmann J."/>
            <person name="Weissenbach J."/>
            <person name="White D.D."/>
            <person name="White J.D."/>
            <person name="Wiley G.B."/>
            <person name="Wincker P."/>
            <person name="Xing Y."/>
            <person name="Yang L."/>
            <person name="Yao Z."/>
            <person name="Ying F."/>
            <person name="Zhai J."/>
            <person name="Zhou L."/>
            <person name="Zuber A."/>
            <person name="Denarie J."/>
            <person name="Dixon R.A."/>
            <person name="May G.D."/>
            <person name="Schwartz D.C."/>
            <person name="Rogers J."/>
            <person name="Quetier F."/>
            <person name="Town C.D."/>
            <person name="Roe B.A."/>
        </authorList>
    </citation>
    <scope>NUCLEOTIDE SEQUENCE [LARGE SCALE GENOMIC DNA]</scope>
    <source>
        <strain evidence="2">A17</strain>
        <strain evidence="3 4">cv. Jemalong A17</strain>
    </source>
</reference>
<name>G7KT62_MEDTR</name>
<evidence type="ECO:0000313" key="2">
    <source>
        <dbReference type="EMBL" id="AES79563.1"/>
    </source>
</evidence>
<reference evidence="2 4" key="2">
    <citation type="journal article" date="2014" name="BMC Genomics">
        <title>An improved genome release (version Mt4.0) for the model legume Medicago truncatula.</title>
        <authorList>
            <person name="Tang H."/>
            <person name="Krishnakumar V."/>
            <person name="Bidwell S."/>
            <person name="Rosen B."/>
            <person name="Chan A."/>
            <person name="Zhou S."/>
            <person name="Gentzbittel L."/>
            <person name="Childs K.L."/>
            <person name="Yandell M."/>
            <person name="Gundlach H."/>
            <person name="Mayer K.F."/>
            <person name="Schwartz D.C."/>
            <person name="Town C.D."/>
        </authorList>
    </citation>
    <scope>GENOME REANNOTATION</scope>
    <source>
        <strain evidence="3 4">cv. Jemalong A17</strain>
    </source>
</reference>
<dbReference type="AlphaFoldDB" id="G7KT62"/>
<organism evidence="2 4">
    <name type="scientific">Medicago truncatula</name>
    <name type="common">Barrel medic</name>
    <name type="synonym">Medicago tribuloides</name>
    <dbReference type="NCBI Taxonomy" id="3880"/>
    <lineage>
        <taxon>Eukaryota</taxon>
        <taxon>Viridiplantae</taxon>
        <taxon>Streptophyta</taxon>
        <taxon>Embryophyta</taxon>
        <taxon>Tracheophyta</taxon>
        <taxon>Spermatophyta</taxon>
        <taxon>Magnoliopsida</taxon>
        <taxon>eudicotyledons</taxon>
        <taxon>Gunneridae</taxon>
        <taxon>Pentapetalae</taxon>
        <taxon>rosids</taxon>
        <taxon>fabids</taxon>
        <taxon>Fabales</taxon>
        <taxon>Fabaceae</taxon>
        <taxon>Papilionoideae</taxon>
        <taxon>50 kb inversion clade</taxon>
        <taxon>NPAAA clade</taxon>
        <taxon>Hologalegina</taxon>
        <taxon>IRL clade</taxon>
        <taxon>Trifolieae</taxon>
        <taxon>Medicago</taxon>
    </lineage>
</organism>
<proteinExistence type="predicted"/>
<dbReference type="EMBL" id="CM001223">
    <property type="protein sequence ID" value="AES79563.1"/>
    <property type="molecule type" value="Genomic_DNA"/>
</dbReference>
<keyword evidence="1 2" id="KW-0812">Transmembrane</keyword>
<evidence type="ECO:0000313" key="4">
    <source>
        <dbReference type="Proteomes" id="UP000002051"/>
    </source>
</evidence>
<keyword evidence="1" id="KW-0472">Membrane</keyword>
<dbReference type="Proteomes" id="UP000002051">
    <property type="component" value="Unassembled WGS sequence"/>
</dbReference>
<evidence type="ECO:0000256" key="1">
    <source>
        <dbReference type="SAM" id="Phobius"/>
    </source>
</evidence>
<evidence type="ECO:0000313" key="3">
    <source>
        <dbReference type="EnsemblPlants" id="AES79563"/>
    </source>
</evidence>
<sequence>MAADYSRNFDVNDLISISNDLVKGLKDPPNDRELNILFSLFLFTLPFLLEKYLLGFGELENLIYLFRLHHLQML</sequence>
<feature type="transmembrane region" description="Helical" evidence="1">
    <location>
        <begin position="34"/>
        <end position="54"/>
    </location>
</feature>
<reference evidence="3" key="3">
    <citation type="submission" date="2015-04" db="UniProtKB">
        <authorList>
            <consortium name="EnsemblPlants"/>
        </authorList>
    </citation>
    <scope>IDENTIFICATION</scope>
    <source>
        <strain evidence="3">cv. Jemalong A17</strain>
    </source>
</reference>
<keyword evidence="1" id="KW-1133">Transmembrane helix</keyword>